<dbReference type="InterPro" id="IPR035874">
    <property type="entry name" value="IDS"/>
</dbReference>
<evidence type="ECO:0000256" key="2">
    <source>
        <dbReference type="ARBA" id="ARBA00008779"/>
    </source>
</evidence>
<organism evidence="9 10">
    <name type="scientific">Pirellulimonas nuda</name>
    <dbReference type="NCBI Taxonomy" id="2528009"/>
    <lineage>
        <taxon>Bacteria</taxon>
        <taxon>Pseudomonadati</taxon>
        <taxon>Planctomycetota</taxon>
        <taxon>Planctomycetia</taxon>
        <taxon>Pirellulales</taxon>
        <taxon>Lacipirellulaceae</taxon>
        <taxon>Pirellulimonas</taxon>
    </lineage>
</organism>
<dbReference type="EC" id="3.1.6.1" evidence="9"/>
<gene>
    <name evidence="9" type="ORF">Pla175_17960</name>
</gene>
<dbReference type="Pfam" id="PF00884">
    <property type="entry name" value="Sulfatase"/>
    <property type="match status" value="1"/>
</dbReference>
<dbReference type="PANTHER" id="PTHR45953:SF1">
    <property type="entry name" value="IDURONATE 2-SULFATASE"/>
    <property type="match status" value="1"/>
</dbReference>
<sequence length="471" mass="51964">MFMNFISTLIVAFLTLGAAFAEQSRPSILFLAIDDLRPELGCYGSPAVKSPNIDKLASQGVLFQRAYCQVAVCGASRASLMTGILPTKDRFVNYTTMADQDTPGAVTLPQALKAAGYTTLSHGKVFHNWSDTAARSWSRPPKMGKDLKGRNANAQKKSRYGTQTRPGNSGSKPFFDRSDVPDDTYADGQVARNTIADLRELAQSGEPFFLACGFIRPHLPFYAPEKYWDLYDADSLPIAKNRFRPHDAPTALRGSGEYRTYDLGKFKKNSDDFHRIMRHGYFASTSYSDKLVGDVLSELEALGLVDNTIVVIWGDHGWHLGEHAFWGKHNTLHNAIRVPLIVKAPGKLQGVTSKALVSTVDLFPTLCSLAGVDVPGSVQGKSFEQLLASQDAQHTPAVYTRFKEADAVVTEGFSYSRFSDGSEMLFDLAKDPDENQNVAKVPEYASQLQVMCEELDQQIKLAQSAQWVPDR</sequence>
<evidence type="ECO:0000313" key="9">
    <source>
        <dbReference type="EMBL" id="QDU88419.1"/>
    </source>
</evidence>
<dbReference type="GO" id="GO:0004065">
    <property type="term" value="F:arylsulfatase activity"/>
    <property type="evidence" value="ECO:0007669"/>
    <property type="project" value="UniProtKB-EC"/>
</dbReference>
<dbReference type="InterPro" id="IPR017850">
    <property type="entry name" value="Alkaline_phosphatase_core_sf"/>
</dbReference>
<accession>A0A518DAB0</accession>
<keyword evidence="10" id="KW-1185">Reference proteome</keyword>
<dbReference type="RefSeq" id="WP_197527365.1">
    <property type="nucleotide sequence ID" value="NZ_CP036291.1"/>
</dbReference>
<evidence type="ECO:0000256" key="7">
    <source>
        <dbReference type="SAM" id="MobiDB-lite"/>
    </source>
</evidence>
<evidence type="ECO:0000256" key="5">
    <source>
        <dbReference type="ARBA" id="ARBA00022801"/>
    </source>
</evidence>
<name>A0A518DAB0_9BACT</name>
<evidence type="ECO:0000259" key="8">
    <source>
        <dbReference type="Pfam" id="PF00884"/>
    </source>
</evidence>
<dbReference type="EMBL" id="CP036291">
    <property type="protein sequence ID" value="QDU88419.1"/>
    <property type="molecule type" value="Genomic_DNA"/>
</dbReference>
<comment type="similarity">
    <text evidence="2">Belongs to the sulfatase family.</text>
</comment>
<keyword evidence="5 9" id="KW-0378">Hydrolase</keyword>
<keyword evidence="4" id="KW-0732">Signal</keyword>
<comment type="cofactor">
    <cofactor evidence="1">
        <name>Ca(2+)</name>
        <dbReference type="ChEBI" id="CHEBI:29108"/>
    </cofactor>
</comment>
<dbReference type="KEGG" id="pnd:Pla175_17960"/>
<proteinExistence type="inferred from homology"/>
<dbReference type="CDD" id="cd16030">
    <property type="entry name" value="iduronate-2-sulfatase"/>
    <property type="match status" value="1"/>
</dbReference>
<dbReference type="SUPFAM" id="SSF53649">
    <property type="entry name" value="Alkaline phosphatase-like"/>
    <property type="match status" value="1"/>
</dbReference>
<evidence type="ECO:0000256" key="4">
    <source>
        <dbReference type="ARBA" id="ARBA00022729"/>
    </source>
</evidence>
<dbReference type="GO" id="GO:0046872">
    <property type="term" value="F:metal ion binding"/>
    <property type="evidence" value="ECO:0007669"/>
    <property type="project" value="UniProtKB-KW"/>
</dbReference>
<dbReference type="InterPro" id="IPR000917">
    <property type="entry name" value="Sulfatase_N"/>
</dbReference>
<dbReference type="GO" id="GO:0004423">
    <property type="term" value="F:iduronate-2-sulfatase activity"/>
    <property type="evidence" value="ECO:0007669"/>
    <property type="project" value="InterPro"/>
</dbReference>
<feature type="region of interest" description="Disordered" evidence="7">
    <location>
        <begin position="135"/>
        <end position="179"/>
    </location>
</feature>
<reference evidence="9 10" key="1">
    <citation type="submission" date="2019-02" db="EMBL/GenBank/DDBJ databases">
        <title>Deep-cultivation of Planctomycetes and their phenomic and genomic characterization uncovers novel biology.</title>
        <authorList>
            <person name="Wiegand S."/>
            <person name="Jogler M."/>
            <person name="Boedeker C."/>
            <person name="Pinto D."/>
            <person name="Vollmers J."/>
            <person name="Rivas-Marin E."/>
            <person name="Kohn T."/>
            <person name="Peeters S.H."/>
            <person name="Heuer A."/>
            <person name="Rast P."/>
            <person name="Oberbeckmann S."/>
            <person name="Bunk B."/>
            <person name="Jeske O."/>
            <person name="Meyerdierks A."/>
            <person name="Storesund J.E."/>
            <person name="Kallscheuer N."/>
            <person name="Luecker S."/>
            <person name="Lage O.M."/>
            <person name="Pohl T."/>
            <person name="Merkel B.J."/>
            <person name="Hornburger P."/>
            <person name="Mueller R.-W."/>
            <person name="Bruemmer F."/>
            <person name="Labrenz M."/>
            <person name="Spormann A.M."/>
            <person name="Op den Camp H."/>
            <person name="Overmann J."/>
            <person name="Amann R."/>
            <person name="Jetten M.S.M."/>
            <person name="Mascher T."/>
            <person name="Medema M.H."/>
            <person name="Devos D.P."/>
            <person name="Kaster A.-K."/>
            <person name="Ovreas L."/>
            <person name="Rohde M."/>
            <person name="Galperin M.Y."/>
            <person name="Jogler C."/>
        </authorList>
    </citation>
    <scope>NUCLEOTIDE SEQUENCE [LARGE SCALE GENOMIC DNA]</scope>
    <source>
        <strain evidence="9 10">Pla175</strain>
    </source>
</reference>
<protein>
    <submittedName>
        <fullName evidence="9">Arylsulfatase</fullName>
        <ecNumber evidence="9">3.1.6.1</ecNumber>
    </submittedName>
</protein>
<dbReference type="Proteomes" id="UP000317429">
    <property type="component" value="Chromosome"/>
</dbReference>
<keyword evidence="6" id="KW-0106">Calcium</keyword>
<evidence type="ECO:0000313" key="10">
    <source>
        <dbReference type="Proteomes" id="UP000317429"/>
    </source>
</evidence>
<dbReference type="GO" id="GO:0005737">
    <property type="term" value="C:cytoplasm"/>
    <property type="evidence" value="ECO:0007669"/>
    <property type="project" value="TreeGrafter"/>
</dbReference>
<dbReference type="Gene3D" id="3.40.720.10">
    <property type="entry name" value="Alkaline Phosphatase, subunit A"/>
    <property type="match status" value="1"/>
</dbReference>
<feature type="domain" description="Sulfatase N-terminal" evidence="8">
    <location>
        <begin position="27"/>
        <end position="372"/>
    </location>
</feature>
<dbReference type="AlphaFoldDB" id="A0A518DAB0"/>
<evidence type="ECO:0000256" key="1">
    <source>
        <dbReference type="ARBA" id="ARBA00001913"/>
    </source>
</evidence>
<dbReference type="PANTHER" id="PTHR45953">
    <property type="entry name" value="IDURONATE 2-SULFATASE"/>
    <property type="match status" value="1"/>
</dbReference>
<feature type="compositionally biased region" description="Polar residues" evidence="7">
    <location>
        <begin position="152"/>
        <end position="171"/>
    </location>
</feature>
<evidence type="ECO:0000256" key="3">
    <source>
        <dbReference type="ARBA" id="ARBA00022723"/>
    </source>
</evidence>
<keyword evidence="3" id="KW-0479">Metal-binding</keyword>
<evidence type="ECO:0000256" key="6">
    <source>
        <dbReference type="ARBA" id="ARBA00022837"/>
    </source>
</evidence>